<dbReference type="PROSITE" id="PS51197">
    <property type="entry name" value="HTH_RRF2_2"/>
    <property type="match status" value="1"/>
</dbReference>
<dbReference type="PANTHER" id="PTHR33221">
    <property type="entry name" value="WINGED HELIX-TURN-HELIX TRANSCRIPTIONAL REGULATOR, RRF2 FAMILY"/>
    <property type="match status" value="1"/>
</dbReference>
<dbReference type="SUPFAM" id="SSF46785">
    <property type="entry name" value="Winged helix' DNA-binding domain"/>
    <property type="match status" value="1"/>
</dbReference>
<sequence>MKIVPTRRTDYAIRALVYLARDEDQMVTASKLSEEMAIPKGFLHQILPILRRSGLVTSRPGRTGGYLLARPADEVTLLDIVEATEGPLDGGECALKGGPCHWEEVCAVHWVWSASKDAFADQLREATLARIAADDLALADGTATIPLDAHRGKKRTS</sequence>
<proteinExistence type="predicted"/>
<dbReference type="Gene3D" id="1.10.10.10">
    <property type="entry name" value="Winged helix-like DNA-binding domain superfamily/Winged helix DNA-binding domain"/>
    <property type="match status" value="1"/>
</dbReference>
<dbReference type="Pfam" id="PF02082">
    <property type="entry name" value="Rrf2"/>
    <property type="match status" value="1"/>
</dbReference>
<gene>
    <name evidence="1" type="ORF">MNBD_ACTINO02-2082</name>
</gene>
<dbReference type="InterPro" id="IPR036388">
    <property type="entry name" value="WH-like_DNA-bd_sf"/>
</dbReference>
<dbReference type="InterPro" id="IPR036390">
    <property type="entry name" value="WH_DNA-bd_sf"/>
</dbReference>
<dbReference type="GO" id="GO:0003700">
    <property type="term" value="F:DNA-binding transcription factor activity"/>
    <property type="evidence" value="ECO:0007669"/>
    <property type="project" value="TreeGrafter"/>
</dbReference>
<dbReference type="InterPro" id="IPR000944">
    <property type="entry name" value="Tscrpt_reg_Rrf2"/>
</dbReference>
<accession>A0A3B0SJG8</accession>
<protein>
    <recommendedName>
        <fullName evidence="2">Iron-sulfur cluster regulator IscR</fullName>
    </recommendedName>
</protein>
<evidence type="ECO:0008006" key="2">
    <source>
        <dbReference type="Google" id="ProtNLM"/>
    </source>
</evidence>
<dbReference type="NCBIfam" id="TIGR00738">
    <property type="entry name" value="rrf2_super"/>
    <property type="match status" value="1"/>
</dbReference>
<reference evidence="1" key="1">
    <citation type="submission" date="2018-06" db="EMBL/GenBank/DDBJ databases">
        <authorList>
            <person name="Zhirakovskaya E."/>
        </authorList>
    </citation>
    <scope>NUCLEOTIDE SEQUENCE</scope>
</reference>
<dbReference type="GO" id="GO:0005829">
    <property type="term" value="C:cytosol"/>
    <property type="evidence" value="ECO:0007669"/>
    <property type="project" value="TreeGrafter"/>
</dbReference>
<organism evidence="1">
    <name type="scientific">hydrothermal vent metagenome</name>
    <dbReference type="NCBI Taxonomy" id="652676"/>
    <lineage>
        <taxon>unclassified sequences</taxon>
        <taxon>metagenomes</taxon>
        <taxon>ecological metagenomes</taxon>
    </lineage>
</organism>
<name>A0A3B0SJG8_9ZZZZ</name>
<evidence type="ECO:0000313" key="1">
    <source>
        <dbReference type="EMBL" id="VAW01097.1"/>
    </source>
</evidence>
<dbReference type="InterPro" id="IPR030489">
    <property type="entry name" value="TR_Rrf2-type_CS"/>
</dbReference>
<dbReference type="EMBL" id="UOEK01000202">
    <property type="protein sequence ID" value="VAW01097.1"/>
    <property type="molecule type" value="Genomic_DNA"/>
</dbReference>
<dbReference type="PROSITE" id="PS01332">
    <property type="entry name" value="HTH_RRF2_1"/>
    <property type="match status" value="1"/>
</dbReference>
<dbReference type="AlphaFoldDB" id="A0A3B0SJG8"/>
<dbReference type="PANTHER" id="PTHR33221:SF15">
    <property type="entry name" value="HTH-TYPE TRANSCRIPTIONAL REGULATOR YWGB-RELATED"/>
    <property type="match status" value="1"/>
</dbReference>